<comment type="caution">
    <text evidence="7">The sequence shown here is derived from an EMBL/GenBank/DDBJ whole genome shotgun (WGS) entry which is preliminary data.</text>
</comment>
<keyword evidence="4" id="KW-1053">Target membrane</keyword>
<sequence length="101" mass="10571">MAGQGGEALAGAVAAGTSAVISGGALVAAITQMSLSSSHRSVSIHLSNFSDHILTNPQVYTFSGYSCTPAPHPGKGSQGDMHVWKWRRSYWCCGGPDLRHQ</sequence>
<keyword evidence="6" id="KW-1133">Transmembrane helix</keyword>
<reference evidence="7" key="1">
    <citation type="journal article" date="2023" name="Science">
        <title>Genome structures resolve the early diversification of teleost fishes.</title>
        <authorList>
            <person name="Parey E."/>
            <person name="Louis A."/>
            <person name="Montfort J."/>
            <person name="Bouchez O."/>
            <person name="Roques C."/>
            <person name="Iampietro C."/>
            <person name="Lluch J."/>
            <person name="Castinel A."/>
            <person name="Donnadieu C."/>
            <person name="Desvignes T."/>
            <person name="Floi Bucao C."/>
            <person name="Jouanno E."/>
            <person name="Wen M."/>
            <person name="Mejri S."/>
            <person name="Dirks R."/>
            <person name="Jansen H."/>
            <person name="Henkel C."/>
            <person name="Chen W.J."/>
            <person name="Zahm M."/>
            <person name="Cabau C."/>
            <person name="Klopp C."/>
            <person name="Thompson A.W."/>
            <person name="Robinson-Rechavi M."/>
            <person name="Braasch I."/>
            <person name="Lecointre G."/>
            <person name="Bobe J."/>
            <person name="Postlethwait J.H."/>
            <person name="Berthelot C."/>
            <person name="Roest Crollius H."/>
            <person name="Guiguen Y."/>
        </authorList>
    </citation>
    <scope>NUCLEOTIDE SEQUENCE</scope>
    <source>
        <strain evidence="7">Concon-B</strain>
    </source>
</reference>
<dbReference type="Gene3D" id="2.60.270.20">
    <property type="entry name" value="Cytolysin/lectin"/>
    <property type="match status" value="1"/>
</dbReference>
<evidence type="ECO:0000256" key="2">
    <source>
        <dbReference type="ARBA" id="ARBA00004532"/>
    </source>
</evidence>
<evidence type="ECO:0000313" key="8">
    <source>
        <dbReference type="Proteomes" id="UP001152803"/>
    </source>
</evidence>
<dbReference type="Proteomes" id="UP001152803">
    <property type="component" value="Unassembled WGS sequence"/>
</dbReference>
<dbReference type="EMBL" id="JAFJMO010000004">
    <property type="protein sequence ID" value="KAJ8280037.1"/>
    <property type="molecule type" value="Genomic_DNA"/>
</dbReference>
<keyword evidence="5" id="KW-0166">Nematocyst</keyword>
<keyword evidence="6" id="KW-0472">Membrane</keyword>
<evidence type="ECO:0000256" key="4">
    <source>
        <dbReference type="ARBA" id="ARBA00023298"/>
    </source>
</evidence>
<dbReference type="GO" id="GO:0042151">
    <property type="term" value="C:nematocyst"/>
    <property type="evidence" value="ECO:0007669"/>
    <property type="project" value="UniProtKB-SubCell"/>
</dbReference>
<keyword evidence="6" id="KW-0812">Transmembrane</keyword>
<dbReference type="InterPro" id="IPR015926">
    <property type="entry name" value="Cytolysin/lectin"/>
</dbReference>
<keyword evidence="8" id="KW-1185">Reference proteome</keyword>
<evidence type="ECO:0000256" key="5">
    <source>
        <dbReference type="ARBA" id="ARBA00023331"/>
    </source>
</evidence>
<dbReference type="AlphaFoldDB" id="A0A9Q1I2Q9"/>
<feature type="transmembrane region" description="Helical" evidence="6">
    <location>
        <begin position="12"/>
        <end position="31"/>
    </location>
</feature>
<evidence type="ECO:0000256" key="6">
    <source>
        <dbReference type="SAM" id="Phobius"/>
    </source>
</evidence>
<organism evidence="7 8">
    <name type="scientific">Conger conger</name>
    <name type="common">Conger eel</name>
    <name type="synonym">Muraena conger</name>
    <dbReference type="NCBI Taxonomy" id="82655"/>
    <lineage>
        <taxon>Eukaryota</taxon>
        <taxon>Metazoa</taxon>
        <taxon>Chordata</taxon>
        <taxon>Craniata</taxon>
        <taxon>Vertebrata</taxon>
        <taxon>Euteleostomi</taxon>
        <taxon>Actinopterygii</taxon>
        <taxon>Neopterygii</taxon>
        <taxon>Teleostei</taxon>
        <taxon>Anguilliformes</taxon>
        <taxon>Congridae</taxon>
        <taxon>Conger</taxon>
    </lineage>
</organism>
<evidence type="ECO:0000256" key="3">
    <source>
        <dbReference type="ARBA" id="ARBA00022537"/>
    </source>
</evidence>
<dbReference type="GO" id="GO:0044218">
    <property type="term" value="C:other organism cell membrane"/>
    <property type="evidence" value="ECO:0007669"/>
    <property type="project" value="UniProtKB-KW"/>
</dbReference>
<keyword evidence="3" id="KW-1052">Target cell membrane</keyword>
<evidence type="ECO:0000256" key="1">
    <source>
        <dbReference type="ARBA" id="ARBA00004175"/>
    </source>
</evidence>
<protein>
    <submittedName>
        <fullName evidence="7">Uncharacterized protein</fullName>
    </submittedName>
</protein>
<proteinExistence type="predicted"/>
<evidence type="ECO:0000313" key="7">
    <source>
        <dbReference type="EMBL" id="KAJ8280037.1"/>
    </source>
</evidence>
<accession>A0A9Q1I2Q9</accession>
<name>A0A9Q1I2Q9_CONCO</name>
<comment type="subcellular location">
    <subcellularLocation>
        <location evidence="2">Nematocyst</location>
    </subcellularLocation>
    <subcellularLocation>
        <location evidence="1">Target cell membrane</location>
    </subcellularLocation>
</comment>
<gene>
    <name evidence="7" type="ORF">COCON_G00071030</name>
</gene>